<dbReference type="Proteomes" id="UP000245974">
    <property type="component" value="Unassembled WGS sequence"/>
</dbReference>
<dbReference type="EMBL" id="OOGT01000022">
    <property type="protein sequence ID" value="SPL69610.1"/>
    <property type="molecule type" value="Genomic_DNA"/>
</dbReference>
<evidence type="ECO:0000256" key="1">
    <source>
        <dbReference type="SAM" id="SignalP"/>
    </source>
</evidence>
<dbReference type="InParanoid" id="A0A2U3MW08"/>
<evidence type="ECO:0000313" key="3">
    <source>
        <dbReference type="Proteomes" id="UP000245974"/>
    </source>
</evidence>
<gene>
    <name evidence="2" type="ORF">KPC_0788</name>
</gene>
<name>A0A2U3MW08_9GAMM</name>
<keyword evidence="3" id="KW-1185">Reference proteome</keyword>
<sequence>MQKIILTNVLWALLAVTTVSQASSKAKSNKISVAYSCQQ</sequence>
<reference evidence="3" key="1">
    <citation type="submission" date="2018-03" db="EMBL/GenBank/DDBJ databases">
        <authorList>
            <person name="Blom J."/>
        </authorList>
    </citation>
    <scope>NUCLEOTIDE SEQUENCE [LARGE SCALE GENOMIC DNA]</scope>
    <source>
        <strain evidence="3">KPC-SM-21</strain>
    </source>
</reference>
<keyword evidence="1" id="KW-0732">Signal</keyword>
<dbReference type="AlphaFoldDB" id="A0A2U3MW08"/>
<feature type="chain" id="PRO_5015570726" evidence="1">
    <location>
        <begin position="23"/>
        <end position="39"/>
    </location>
</feature>
<protein>
    <submittedName>
        <fullName evidence="2">Uncharacterized protein</fullName>
    </submittedName>
</protein>
<accession>A0A2U3MW08</accession>
<organism evidence="2 3">
    <name type="scientific">Acinetobacter stercoris</name>
    <dbReference type="NCBI Taxonomy" id="2126983"/>
    <lineage>
        <taxon>Bacteria</taxon>
        <taxon>Pseudomonadati</taxon>
        <taxon>Pseudomonadota</taxon>
        <taxon>Gammaproteobacteria</taxon>
        <taxon>Moraxellales</taxon>
        <taxon>Moraxellaceae</taxon>
        <taxon>Acinetobacter</taxon>
    </lineage>
</organism>
<feature type="signal peptide" evidence="1">
    <location>
        <begin position="1"/>
        <end position="22"/>
    </location>
</feature>
<proteinExistence type="predicted"/>
<evidence type="ECO:0000313" key="2">
    <source>
        <dbReference type="EMBL" id="SPL69610.1"/>
    </source>
</evidence>